<feature type="transmembrane region" description="Helical" evidence="7">
    <location>
        <begin position="166"/>
        <end position="186"/>
    </location>
</feature>
<feature type="transmembrane region" description="Helical" evidence="7">
    <location>
        <begin position="141"/>
        <end position="160"/>
    </location>
</feature>
<dbReference type="GO" id="GO:0022857">
    <property type="term" value="F:transmembrane transporter activity"/>
    <property type="evidence" value="ECO:0007669"/>
    <property type="project" value="InterPro"/>
</dbReference>
<gene>
    <name evidence="9" type="ORF">HMPREF0682_2280</name>
</gene>
<feature type="transmembrane region" description="Helical" evidence="7">
    <location>
        <begin position="220"/>
        <end position="238"/>
    </location>
</feature>
<dbReference type="InterPro" id="IPR050171">
    <property type="entry name" value="MFS_Transporters"/>
</dbReference>
<dbReference type="AlphaFoldDB" id="U2QZ35"/>
<evidence type="ECO:0000313" key="10">
    <source>
        <dbReference type="Proteomes" id="UP000017052"/>
    </source>
</evidence>
<evidence type="ECO:0000259" key="8">
    <source>
        <dbReference type="PROSITE" id="PS50850"/>
    </source>
</evidence>
<dbReference type="SUPFAM" id="SSF103473">
    <property type="entry name" value="MFS general substrate transporter"/>
    <property type="match status" value="1"/>
</dbReference>
<name>U2QZ35_9ACTN</name>
<evidence type="ECO:0000256" key="6">
    <source>
        <dbReference type="ARBA" id="ARBA00023136"/>
    </source>
</evidence>
<feature type="transmembrane region" description="Helical" evidence="7">
    <location>
        <begin position="45"/>
        <end position="66"/>
    </location>
</feature>
<proteinExistence type="predicted"/>
<keyword evidence="5 7" id="KW-1133">Transmembrane helix</keyword>
<feature type="transmembrane region" description="Helical" evidence="7">
    <location>
        <begin position="102"/>
        <end position="120"/>
    </location>
</feature>
<dbReference type="PROSITE" id="PS00216">
    <property type="entry name" value="SUGAR_TRANSPORT_1"/>
    <property type="match status" value="1"/>
</dbReference>
<dbReference type="InterPro" id="IPR011701">
    <property type="entry name" value="MFS"/>
</dbReference>
<feature type="transmembrane region" description="Helical" evidence="7">
    <location>
        <begin position="310"/>
        <end position="336"/>
    </location>
</feature>
<reference evidence="9" key="1">
    <citation type="submission" date="2013-08" db="EMBL/GenBank/DDBJ databases">
        <authorList>
            <person name="Durkin A.S."/>
            <person name="Haft D.R."/>
            <person name="McCorrison J."/>
            <person name="Torralba M."/>
            <person name="Gillis M."/>
            <person name="Haft D.H."/>
            <person name="Methe B."/>
            <person name="Sutton G."/>
            <person name="Nelson K.E."/>
        </authorList>
    </citation>
    <scope>NUCLEOTIDE SEQUENCE [LARGE SCALE GENOMIC DNA]</scope>
    <source>
        <strain evidence="9">F0233</strain>
    </source>
</reference>
<evidence type="ECO:0000256" key="3">
    <source>
        <dbReference type="ARBA" id="ARBA00022475"/>
    </source>
</evidence>
<evidence type="ECO:0000256" key="1">
    <source>
        <dbReference type="ARBA" id="ARBA00004651"/>
    </source>
</evidence>
<feature type="transmembrane region" description="Helical" evidence="7">
    <location>
        <begin position="285"/>
        <end position="304"/>
    </location>
</feature>
<protein>
    <submittedName>
        <fullName evidence="9">Transporter, major facilitator family protein</fullName>
    </submittedName>
</protein>
<evidence type="ECO:0000256" key="4">
    <source>
        <dbReference type="ARBA" id="ARBA00022692"/>
    </source>
</evidence>
<feature type="transmembrane region" description="Helical" evidence="7">
    <location>
        <begin position="78"/>
        <end position="96"/>
    </location>
</feature>
<keyword evidence="3" id="KW-1003">Cell membrane</keyword>
<feature type="transmembrane region" description="Helical" evidence="7">
    <location>
        <begin position="258"/>
        <end position="278"/>
    </location>
</feature>
<evidence type="ECO:0000256" key="7">
    <source>
        <dbReference type="SAM" id="Phobius"/>
    </source>
</evidence>
<dbReference type="InterPro" id="IPR020846">
    <property type="entry name" value="MFS_dom"/>
</dbReference>
<dbReference type="InterPro" id="IPR036259">
    <property type="entry name" value="MFS_trans_sf"/>
</dbReference>
<comment type="subcellular location">
    <subcellularLocation>
        <location evidence="1">Cell membrane</location>
        <topology evidence="1">Multi-pass membrane protein</topology>
    </subcellularLocation>
</comment>
<dbReference type="PANTHER" id="PTHR23517">
    <property type="entry name" value="RESISTANCE PROTEIN MDTM, PUTATIVE-RELATED-RELATED"/>
    <property type="match status" value="1"/>
</dbReference>
<keyword evidence="2" id="KW-0813">Transport</keyword>
<dbReference type="Gene3D" id="1.20.1250.20">
    <property type="entry name" value="MFS general substrate transporter like domains"/>
    <property type="match status" value="2"/>
</dbReference>
<evidence type="ECO:0000256" key="5">
    <source>
        <dbReference type="ARBA" id="ARBA00022989"/>
    </source>
</evidence>
<feature type="domain" description="Major facilitator superfamily (MFS) profile" evidence="8">
    <location>
        <begin position="13"/>
        <end position="398"/>
    </location>
</feature>
<sequence length="400" mass="41725">MEGERARRSWVRTLTAVYGPTVLASIGFGAVIPLIAIQARALGTSVGVAAFITALTGIAQAIGDLPAGFVTDRIGEKYSIVLACLVDAVMMAVVFASHSLVLLALAVLCHGLTGSVFSLARQTYLTERIPLSWRARAMSTLGGVMRVGWFIGPLAAAAIINRWSLPAAFGFAAGMSLVAAVVTFTMPDLPGEEHGLAAIRQRSRGDHARTLSVLRANRRVLLTLGTGCLGLMLIRAVRQTIIPLWCEAHGIPAATTSLIYSMSMGCDVLLFFPGGLIMDRLGRRWVTLPAIATMSAGLLVLPLTHHAATIALVAALLGVGNGVSSGIVITLGADVSPTWGRSQFLAGWRLFADSGNAVGPLVVSAVAGAAGLPASALTVGVIGLVGTWWLSRYVPRRTDG</sequence>
<keyword evidence="6 7" id="KW-0472">Membrane</keyword>
<dbReference type="Pfam" id="PF07690">
    <property type="entry name" value="MFS_1"/>
    <property type="match status" value="1"/>
</dbReference>
<keyword evidence="4 7" id="KW-0812">Transmembrane</keyword>
<dbReference type="Proteomes" id="UP000017052">
    <property type="component" value="Unassembled WGS sequence"/>
</dbReference>
<dbReference type="EMBL" id="ACVN02000052">
    <property type="protein sequence ID" value="ERK61439.1"/>
    <property type="molecule type" value="Genomic_DNA"/>
</dbReference>
<feature type="transmembrane region" description="Helical" evidence="7">
    <location>
        <begin position="357"/>
        <end position="390"/>
    </location>
</feature>
<dbReference type="CDD" id="cd17325">
    <property type="entry name" value="MFS_MdtG_SLC18_like"/>
    <property type="match status" value="1"/>
</dbReference>
<feature type="transmembrane region" description="Helical" evidence="7">
    <location>
        <begin position="21"/>
        <end position="39"/>
    </location>
</feature>
<evidence type="ECO:0000256" key="2">
    <source>
        <dbReference type="ARBA" id="ARBA00022448"/>
    </source>
</evidence>
<organism evidence="9 10">
    <name type="scientific">Propionibacterium acidifaciens F0233</name>
    <dbReference type="NCBI Taxonomy" id="553198"/>
    <lineage>
        <taxon>Bacteria</taxon>
        <taxon>Bacillati</taxon>
        <taxon>Actinomycetota</taxon>
        <taxon>Actinomycetes</taxon>
        <taxon>Propionibacteriales</taxon>
        <taxon>Propionibacteriaceae</taxon>
        <taxon>Propionibacterium</taxon>
    </lineage>
</organism>
<dbReference type="PROSITE" id="PS50850">
    <property type="entry name" value="MFS"/>
    <property type="match status" value="1"/>
</dbReference>
<evidence type="ECO:0000313" key="9">
    <source>
        <dbReference type="EMBL" id="ERK61439.1"/>
    </source>
</evidence>
<dbReference type="PANTHER" id="PTHR23517:SF3">
    <property type="entry name" value="INTEGRAL MEMBRANE TRANSPORT PROTEIN"/>
    <property type="match status" value="1"/>
</dbReference>
<dbReference type="GO" id="GO:0005886">
    <property type="term" value="C:plasma membrane"/>
    <property type="evidence" value="ECO:0007669"/>
    <property type="project" value="UniProtKB-SubCell"/>
</dbReference>
<keyword evidence="10" id="KW-1185">Reference proteome</keyword>
<dbReference type="InterPro" id="IPR005829">
    <property type="entry name" value="Sugar_transporter_CS"/>
</dbReference>
<accession>U2QZ35</accession>
<comment type="caution">
    <text evidence="9">The sequence shown here is derived from an EMBL/GenBank/DDBJ whole genome shotgun (WGS) entry which is preliminary data.</text>
</comment>